<sequence length="240" mass="26285">MLVSSSEHHYELFWRISYYGHVIRLTLSQCHPNSHDGLATQQSLYPDPRSHLIAAPTIPLNSNNESFKPSKLFDVSGKVALIARGRSGVGFMATQALATDSAEVYICGLNNTGTALNTQQTEVSSAEEMSRNSFDDSNETFDMWADRERTNVAQLFMTTAFLLLHIYTTITSPAPQSTSPRSAAHIPRNKYKEKISAARSGEDRDMANANLFAATNQSLNGQTVAVDDGYVLSTSSASQL</sequence>
<dbReference type="AlphaFoldDB" id="A0A0D2IDI8"/>
<protein>
    <submittedName>
        <fullName evidence="4">Rhinocladiella mackenziei CBS 650.93 unplaced genomic scaffold supercont1.5, whole genome shotgun sequence</fullName>
    </submittedName>
</protein>
<name>A0A0D2IDI8_9EURO</name>
<dbReference type="GO" id="GO:0016491">
    <property type="term" value="F:oxidoreductase activity"/>
    <property type="evidence" value="ECO:0007669"/>
    <property type="project" value="UniProtKB-KW"/>
</dbReference>
<evidence type="ECO:0000313" key="5">
    <source>
        <dbReference type="Proteomes" id="UP000053617"/>
    </source>
</evidence>
<dbReference type="PANTHER" id="PTHR43618">
    <property type="entry name" value="7-ALPHA-HYDROXYSTEROID DEHYDROGENASE"/>
    <property type="match status" value="1"/>
</dbReference>
<dbReference type="SUPFAM" id="SSF51735">
    <property type="entry name" value="NAD(P)-binding Rossmann-fold domains"/>
    <property type="match status" value="1"/>
</dbReference>
<dbReference type="GeneID" id="25295513"/>
<dbReference type="VEuPathDB" id="FungiDB:Z518_07442"/>
<keyword evidence="2" id="KW-0521">NADP</keyword>
<evidence type="ECO:0000313" key="4">
    <source>
        <dbReference type="EMBL" id="KIX03889.1"/>
    </source>
</evidence>
<evidence type="ECO:0000256" key="1">
    <source>
        <dbReference type="ARBA" id="ARBA00006484"/>
    </source>
</evidence>
<dbReference type="InterPro" id="IPR036291">
    <property type="entry name" value="NAD(P)-bd_dom_sf"/>
</dbReference>
<dbReference type="HOGENOM" id="CLU_1156927_0_0_1"/>
<evidence type="ECO:0000256" key="2">
    <source>
        <dbReference type="ARBA" id="ARBA00022857"/>
    </source>
</evidence>
<reference evidence="4 5" key="1">
    <citation type="submission" date="2015-01" db="EMBL/GenBank/DDBJ databases">
        <title>The Genome Sequence of Rhinocladiella mackenzie CBS 650.93.</title>
        <authorList>
            <consortium name="The Broad Institute Genomics Platform"/>
            <person name="Cuomo C."/>
            <person name="de Hoog S."/>
            <person name="Gorbushina A."/>
            <person name="Stielow B."/>
            <person name="Teixiera M."/>
            <person name="Abouelleil A."/>
            <person name="Chapman S.B."/>
            <person name="Priest M."/>
            <person name="Young S.K."/>
            <person name="Wortman J."/>
            <person name="Nusbaum C."/>
            <person name="Birren B."/>
        </authorList>
    </citation>
    <scope>NUCLEOTIDE SEQUENCE [LARGE SCALE GENOMIC DNA]</scope>
    <source>
        <strain evidence="4 5">CBS 650.93</strain>
    </source>
</reference>
<keyword evidence="5" id="KW-1185">Reference proteome</keyword>
<accession>A0A0D2IDI8</accession>
<evidence type="ECO:0000256" key="3">
    <source>
        <dbReference type="ARBA" id="ARBA00023002"/>
    </source>
</evidence>
<organism evidence="4 5">
    <name type="scientific">Rhinocladiella mackenziei CBS 650.93</name>
    <dbReference type="NCBI Taxonomy" id="1442369"/>
    <lineage>
        <taxon>Eukaryota</taxon>
        <taxon>Fungi</taxon>
        <taxon>Dikarya</taxon>
        <taxon>Ascomycota</taxon>
        <taxon>Pezizomycotina</taxon>
        <taxon>Eurotiomycetes</taxon>
        <taxon>Chaetothyriomycetidae</taxon>
        <taxon>Chaetothyriales</taxon>
        <taxon>Herpotrichiellaceae</taxon>
        <taxon>Rhinocladiella</taxon>
    </lineage>
</organism>
<dbReference type="InterPro" id="IPR052178">
    <property type="entry name" value="Sec_Metab_Biosynth_SDR"/>
</dbReference>
<dbReference type="PANTHER" id="PTHR43618:SF4">
    <property type="entry name" value="SHORT CHAIN DEHYDROGENASE_REDUCTASE FAMILY (AFU_ORTHOLOGUE AFUA_7G04540)"/>
    <property type="match status" value="1"/>
</dbReference>
<dbReference type="EMBL" id="KN847479">
    <property type="protein sequence ID" value="KIX03889.1"/>
    <property type="molecule type" value="Genomic_DNA"/>
</dbReference>
<dbReference type="Proteomes" id="UP000053617">
    <property type="component" value="Unassembled WGS sequence"/>
</dbReference>
<dbReference type="STRING" id="1442369.A0A0D2IDI8"/>
<dbReference type="Gene3D" id="3.40.50.720">
    <property type="entry name" value="NAD(P)-binding Rossmann-like Domain"/>
    <property type="match status" value="1"/>
</dbReference>
<gene>
    <name evidence="4" type="ORF">Z518_07442</name>
</gene>
<dbReference type="RefSeq" id="XP_013271025.1">
    <property type="nucleotide sequence ID" value="XM_013415571.1"/>
</dbReference>
<proteinExistence type="inferred from homology"/>
<comment type="similarity">
    <text evidence="1">Belongs to the short-chain dehydrogenases/reductases (SDR) family.</text>
</comment>
<dbReference type="OrthoDB" id="3819888at2759"/>
<keyword evidence="3" id="KW-0560">Oxidoreductase</keyword>